<accession>A0ABW3JPW7</accession>
<gene>
    <name evidence="1" type="ORF">ACFQ1U_04945</name>
</gene>
<sequence length="408" mass="45704">MNKYILNTCIASLFYASLHAQFLNKGELYIASETEVSVYEDSFLNSDALISNNGDLFLFKNVLNNGSIGFDNNISNGTIYFIGEEKQTISGEGETNLFNVEFNNPSQDFAFVLEKELNIYGTSFFQDGVILEDLNGILTFRNGSSYEGYSDNSYANNKARKIGKNEFLFPVGAYKEDVFVARPAGISAPDEETCQFYVAFNWENSDVNYSGDQKEITVGLVDMNEYWVINRESGSSEVAVTLTWNSVTTPGFLANYPENIIIVRWDGSKWIDEGGEVNETENSITATVSEYGVFTLARKNLNLDEDSGIDFDASGSFSPNDDGMNDVFQIPGLAEKYPNFIMKIYNRYGNIVYDYSNNGKTNPMWWDGSANGKRGGDGGKVPTATYWYIVDFNDGKTKPYQSWVYLSK</sequence>
<proteinExistence type="predicted"/>
<organism evidence="1 2">
    <name type="scientific">Tenacibaculum geojense</name>
    <dbReference type="NCBI Taxonomy" id="915352"/>
    <lineage>
        <taxon>Bacteria</taxon>
        <taxon>Pseudomonadati</taxon>
        <taxon>Bacteroidota</taxon>
        <taxon>Flavobacteriia</taxon>
        <taxon>Flavobacteriales</taxon>
        <taxon>Flavobacteriaceae</taxon>
        <taxon>Tenacibaculum</taxon>
    </lineage>
</organism>
<protein>
    <submittedName>
        <fullName evidence="1">Gliding motility-associated C-terminal domain-containing protein</fullName>
    </submittedName>
</protein>
<evidence type="ECO:0000313" key="1">
    <source>
        <dbReference type="EMBL" id="MFD0992543.1"/>
    </source>
</evidence>
<dbReference type="RefSeq" id="WP_386105940.1">
    <property type="nucleotide sequence ID" value="NZ_JBHTJR010000026.1"/>
</dbReference>
<reference evidence="2" key="1">
    <citation type="journal article" date="2019" name="Int. J. Syst. Evol. Microbiol.">
        <title>The Global Catalogue of Microorganisms (GCM) 10K type strain sequencing project: providing services to taxonomists for standard genome sequencing and annotation.</title>
        <authorList>
            <consortium name="The Broad Institute Genomics Platform"/>
            <consortium name="The Broad Institute Genome Sequencing Center for Infectious Disease"/>
            <person name="Wu L."/>
            <person name="Ma J."/>
        </authorList>
    </citation>
    <scope>NUCLEOTIDE SEQUENCE [LARGE SCALE GENOMIC DNA]</scope>
    <source>
        <strain evidence="2">CCUG 60527</strain>
    </source>
</reference>
<evidence type="ECO:0000313" key="2">
    <source>
        <dbReference type="Proteomes" id="UP001597062"/>
    </source>
</evidence>
<dbReference type="InterPro" id="IPR026341">
    <property type="entry name" value="T9SS_type_B"/>
</dbReference>
<keyword evidence="2" id="KW-1185">Reference proteome</keyword>
<comment type="caution">
    <text evidence="1">The sequence shown here is derived from an EMBL/GenBank/DDBJ whole genome shotgun (WGS) entry which is preliminary data.</text>
</comment>
<dbReference type="Pfam" id="PF13585">
    <property type="entry name" value="CHU_C"/>
    <property type="match status" value="1"/>
</dbReference>
<dbReference type="EMBL" id="JBHTJR010000026">
    <property type="protein sequence ID" value="MFD0992543.1"/>
    <property type="molecule type" value="Genomic_DNA"/>
</dbReference>
<dbReference type="NCBIfam" id="TIGR04131">
    <property type="entry name" value="Bac_Flav_CTERM"/>
    <property type="match status" value="1"/>
</dbReference>
<dbReference type="Proteomes" id="UP001597062">
    <property type="component" value="Unassembled WGS sequence"/>
</dbReference>
<name>A0ABW3JPW7_9FLAO</name>